<sequence length="147" mass="17066">MRPRGSRTGDQYLSTSHFIHVRPMFEMAWIPFLAELFSPLQTTDGLEIAYLCLYEFKNAIRIVYSFDVDLERNAHVSTLVKLTLFVEPIYLRDVFLWELISNANDTLDKRWFTAVTEKSMWDGVSPLNLTIKNREGMSGNAGRLDRL</sequence>
<gene>
    <name evidence="1" type="ORF">HD556DRAFT_1443780</name>
</gene>
<evidence type="ECO:0000313" key="2">
    <source>
        <dbReference type="Proteomes" id="UP000719766"/>
    </source>
</evidence>
<reference evidence="1" key="1">
    <citation type="journal article" date="2020" name="New Phytol.">
        <title>Comparative genomics reveals dynamic genome evolution in host specialist ectomycorrhizal fungi.</title>
        <authorList>
            <person name="Lofgren L.A."/>
            <person name="Nguyen N.H."/>
            <person name="Vilgalys R."/>
            <person name="Ruytinx J."/>
            <person name="Liao H.L."/>
            <person name="Branco S."/>
            <person name="Kuo A."/>
            <person name="LaButti K."/>
            <person name="Lipzen A."/>
            <person name="Andreopoulos W."/>
            <person name="Pangilinan J."/>
            <person name="Riley R."/>
            <person name="Hundley H."/>
            <person name="Na H."/>
            <person name="Barry K."/>
            <person name="Grigoriev I.V."/>
            <person name="Stajich J.E."/>
            <person name="Kennedy P.G."/>
        </authorList>
    </citation>
    <scope>NUCLEOTIDE SEQUENCE</scope>
    <source>
        <strain evidence="1">S12</strain>
    </source>
</reference>
<dbReference type="Proteomes" id="UP000719766">
    <property type="component" value="Unassembled WGS sequence"/>
</dbReference>
<evidence type="ECO:0000313" key="1">
    <source>
        <dbReference type="EMBL" id="KAG1793346.1"/>
    </source>
</evidence>
<name>A0A9P7DHU5_9AGAM</name>
<dbReference type="Gene3D" id="3.30.565.10">
    <property type="entry name" value="Histidine kinase-like ATPase, C-terminal domain"/>
    <property type="match status" value="1"/>
</dbReference>
<dbReference type="OrthoDB" id="28737at2759"/>
<dbReference type="GeneID" id="64600440"/>
<dbReference type="AlphaFoldDB" id="A0A9P7DHU5"/>
<dbReference type="InterPro" id="IPR036890">
    <property type="entry name" value="HATPase_C_sf"/>
</dbReference>
<protein>
    <submittedName>
        <fullName evidence="1">Uncharacterized protein</fullName>
    </submittedName>
</protein>
<dbReference type="RefSeq" id="XP_041159802.1">
    <property type="nucleotide sequence ID" value="XM_041306676.1"/>
</dbReference>
<accession>A0A9P7DHU5</accession>
<organism evidence="1 2">
    <name type="scientific">Suillus plorans</name>
    <dbReference type="NCBI Taxonomy" id="116603"/>
    <lineage>
        <taxon>Eukaryota</taxon>
        <taxon>Fungi</taxon>
        <taxon>Dikarya</taxon>
        <taxon>Basidiomycota</taxon>
        <taxon>Agaricomycotina</taxon>
        <taxon>Agaricomycetes</taxon>
        <taxon>Agaricomycetidae</taxon>
        <taxon>Boletales</taxon>
        <taxon>Suillineae</taxon>
        <taxon>Suillaceae</taxon>
        <taxon>Suillus</taxon>
    </lineage>
</organism>
<keyword evidence="2" id="KW-1185">Reference proteome</keyword>
<proteinExistence type="predicted"/>
<comment type="caution">
    <text evidence="1">The sequence shown here is derived from an EMBL/GenBank/DDBJ whole genome shotgun (WGS) entry which is preliminary data.</text>
</comment>
<dbReference type="EMBL" id="JABBWE010000031">
    <property type="protein sequence ID" value="KAG1793346.1"/>
    <property type="molecule type" value="Genomic_DNA"/>
</dbReference>